<evidence type="ECO:0000313" key="2">
    <source>
        <dbReference type="Proteomes" id="UP001217089"/>
    </source>
</evidence>
<keyword evidence="2" id="KW-1185">Reference proteome</keyword>
<proteinExistence type="predicted"/>
<dbReference type="EMBL" id="JARBDR010000640">
    <property type="protein sequence ID" value="KAJ8310407.1"/>
    <property type="molecule type" value="Genomic_DNA"/>
</dbReference>
<gene>
    <name evidence="1" type="ORF">KUTeg_012272</name>
</gene>
<sequence length="60" mass="7038">MKRGSKVYDELEKIVLERSLVKDIKNISPAIQTSVLESFRRVLNHFSPYKCLNLNQPIYD</sequence>
<comment type="caution">
    <text evidence="1">The sequence shown here is derived from an EMBL/GenBank/DDBJ whole genome shotgun (WGS) entry which is preliminary data.</text>
</comment>
<evidence type="ECO:0000313" key="1">
    <source>
        <dbReference type="EMBL" id="KAJ8310407.1"/>
    </source>
</evidence>
<reference evidence="1 2" key="1">
    <citation type="submission" date="2022-12" db="EMBL/GenBank/DDBJ databases">
        <title>Chromosome-level genome of Tegillarca granosa.</title>
        <authorList>
            <person name="Kim J."/>
        </authorList>
    </citation>
    <scope>NUCLEOTIDE SEQUENCE [LARGE SCALE GENOMIC DNA]</scope>
    <source>
        <strain evidence="1">Teg-2019</strain>
        <tissue evidence="1">Adductor muscle</tissue>
    </source>
</reference>
<accession>A0ABQ9F3D1</accession>
<name>A0ABQ9F3D1_TEGGR</name>
<protein>
    <submittedName>
        <fullName evidence="1">Uncharacterized protein</fullName>
    </submittedName>
</protein>
<organism evidence="1 2">
    <name type="scientific">Tegillarca granosa</name>
    <name type="common">Malaysian cockle</name>
    <name type="synonym">Anadara granosa</name>
    <dbReference type="NCBI Taxonomy" id="220873"/>
    <lineage>
        <taxon>Eukaryota</taxon>
        <taxon>Metazoa</taxon>
        <taxon>Spiralia</taxon>
        <taxon>Lophotrochozoa</taxon>
        <taxon>Mollusca</taxon>
        <taxon>Bivalvia</taxon>
        <taxon>Autobranchia</taxon>
        <taxon>Pteriomorphia</taxon>
        <taxon>Arcoida</taxon>
        <taxon>Arcoidea</taxon>
        <taxon>Arcidae</taxon>
        <taxon>Tegillarca</taxon>
    </lineage>
</organism>
<dbReference type="Proteomes" id="UP001217089">
    <property type="component" value="Unassembled WGS sequence"/>
</dbReference>